<dbReference type="Pfam" id="PF08327">
    <property type="entry name" value="AHSA1"/>
    <property type="match status" value="1"/>
</dbReference>
<dbReference type="OrthoDB" id="9805228at2"/>
<organism evidence="3 4">
    <name type="scientific">Paracoccus lutimaris</name>
    <dbReference type="NCBI Taxonomy" id="1490030"/>
    <lineage>
        <taxon>Bacteria</taxon>
        <taxon>Pseudomonadati</taxon>
        <taxon>Pseudomonadota</taxon>
        <taxon>Alphaproteobacteria</taxon>
        <taxon>Rhodobacterales</taxon>
        <taxon>Paracoccaceae</taxon>
        <taxon>Paracoccus</taxon>
    </lineage>
</organism>
<reference evidence="3 4" key="1">
    <citation type="submission" date="2018-07" db="EMBL/GenBank/DDBJ databases">
        <title>Genomic Encyclopedia of Type Strains, Phase III (KMG-III): the genomes of soil and plant-associated and newly described type strains.</title>
        <authorList>
            <person name="Whitman W."/>
        </authorList>
    </citation>
    <scope>NUCLEOTIDE SEQUENCE [LARGE SCALE GENOMIC DNA]</scope>
    <source>
        <strain evidence="3 4">CECT 8525</strain>
    </source>
</reference>
<proteinExistence type="inferred from homology"/>
<protein>
    <submittedName>
        <fullName evidence="3">Uncharacterized protein YndB with AHSA1/START domain</fullName>
    </submittedName>
</protein>
<evidence type="ECO:0000259" key="2">
    <source>
        <dbReference type="Pfam" id="PF08327"/>
    </source>
</evidence>
<name>A0A368YQ76_9RHOB</name>
<feature type="domain" description="Activator of Hsp90 ATPase homologue 1/2-like C-terminal" evidence="2">
    <location>
        <begin position="20"/>
        <end position="155"/>
    </location>
</feature>
<dbReference type="InterPro" id="IPR013538">
    <property type="entry name" value="ASHA1/2-like_C"/>
</dbReference>
<dbReference type="AlphaFoldDB" id="A0A368YQ76"/>
<evidence type="ECO:0000313" key="3">
    <source>
        <dbReference type="EMBL" id="RCW81749.1"/>
    </source>
</evidence>
<dbReference type="RefSeq" id="WP_114349880.1">
    <property type="nucleotide sequence ID" value="NZ_QPJL01000014.1"/>
</dbReference>
<evidence type="ECO:0000256" key="1">
    <source>
        <dbReference type="ARBA" id="ARBA00006817"/>
    </source>
</evidence>
<dbReference type="Gene3D" id="3.30.530.20">
    <property type="match status" value="1"/>
</dbReference>
<gene>
    <name evidence="3" type="ORF">DFP89_11474</name>
</gene>
<accession>A0A368YQ76</accession>
<sequence length="158" mass="18130">MTSKTLDPKFVLTLDRVLAAPVAKLWRCWTEPDLIRQWFCPKPWLVSEARIDLRPGGEFYTLMNGPDGERIPSLGVFLEVQPERLLVTTDAFRPGWRPNDQAFMVAEVRFAPEGEASTRYIARAMHWTEDAMRQHEEMGFHEGWNAAADQLEALAKTL</sequence>
<evidence type="ECO:0000313" key="4">
    <source>
        <dbReference type="Proteomes" id="UP000253345"/>
    </source>
</evidence>
<comment type="similarity">
    <text evidence="1">Belongs to the AHA1 family.</text>
</comment>
<dbReference type="CDD" id="cd08896">
    <property type="entry name" value="SRPBCC_CalC_Aha1-like_3"/>
    <property type="match status" value="1"/>
</dbReference>
<dbReference type="SUPFAM" id="SSF55961">
    <property type="entry name" value="Bet v1-like"/>
    <property type="match status" value="1"/>
</dbReference>
<dbReference type="Proteomes" id="UP000253345">
    <property type="component" value="Unassembled WGS sequence"/>
</dbReference>
<dbReference type="InterPro" id="IPR023393">
    <property type="entry name" value="START-like_dom_sf"/>
</dbReference>
<comment type="caution">
    <text evidence="3">The sequence shown here is derived from an EMBL/GenBank/DDBJ whole genome shotgun (WGS) entry which is preliminary data.</text>
</comment>
<dbReference type="EMBL" id="QPJL01000014">
    <property type="protein sequence ID" value="RCW81749.1"/>
    <property type="molecule type" value="Genomic_DNA"/>
</dbReference>
<keyword evidence="4" id="KW-1185">Reference proteome</keyword>